<reference evidence="2" key="1">
    <citation type="submission" date="2016-06" db="EMBL/GenBank/DDBJ databases">
        <authorList>
            <person name="Cuomo C."/>
            <person name="Litvintseva A."/>
            <person name="Heitman J."/>
            <person name="Chen Y."/>
            <person name="Sun S."/>
            <person name="Springer D."/>
            <person name="Dromer F."/>
            <person name="Young S."/>
            <person name="Zeng Q."/>
            <person name="Chapman S."/>
            <person name="Gujja S."/>
            <person name="Saif S."/>
            <person name="Birren B."/>
        </authorList>
    </citation>
    <scope>NUCLEOTIDE SEQUENCE</scope>
    <source>
        <strain evidence="2">CBS 7841</strain>
    </source>
</reference>
<dbReference type="RefSeq" id="XP_066065916.1">
    <property type="nucleotide sequence ID" value="XM_066209819.1"/>
</dbReference>
<accession>A0AAJ8LX08</accession>
<dbReference type="KEGG" id="cdep:91084576"/>
<evidence type="ECO:0000313" key="2">
    <source>
        <dbReference type="EMBL" id="WVN85215.1"/>
    </source>
</evidence>
<sequence length="778" mass="87518">MLAFRPSRRSASCLSRSIFLSVTEPTSPYAESSSAPSQRGFSSFQAFRYPQSTSVINGRNGPSLLRKSPKGNTRLRNEIIANARRLAKALKDDAGPSSTEIPLGSESPTDSSSWDDLLKTSPSPILSSPTLEDLLSKRPSKSPPVPWAKKYQKLYKHLYNSIDSAFLTKQIRKFAQDLDLDVSSKTKKTAIIKTVMDSWEWYPPIEGPPQKPLPKTQVFDLPPSELFLVLHDPTFLSYFQTKGSLYFSILRSAEVRNTLTPFERIPDGDENRMVLVARGQDENLQAFRNVLNERKQIIKTVNLSSTEVLGLEASVGLLQTVSNTSGAYVEFTPDKAYHISAMSSVSLDIAQRLLTMAALQLTLPSPSLHIVSPRLVHFTSSLPRVNEQNFSLLPFVPSSTGFFPWQVAANALSQGFFRLSKIKAWSDTPEIRAIEQGVENVEESMVVCPESKRDTLKNVVEKFIPGKKTIISRFGHLLFPVQPKEKATSFDSPLPGQWPLETAQKWLVQDRKVIWAPARIPEHVQYPLLGPPKSIRRIQYRQQDSMNHEQKVAKFAYTQHMWQENFAKLVDELEKSVQISDKLPGVPMDTVKDMTKEDTVEMMGNNATGEAIELKEKEESTRRDEGKQEKDTKDDWITELTSEIGTVKEADFFLPDRPTDFRIISTSFQSLPGPPPEVKAFFEAYINSDLKSSLPPPAAITIDGEKLLLELDEYVEEFNKEREDVVVRSVKVQELKGKTLQYSEIECLVDNGIPSGFWRELASVTRDIVPRTESKTGS</sequence>
<keyword evidence="3" id="KW-1185">Reference proteome</keyword>
<dbReference type="AlphaFoldDB" id="A0AAJ8LX08"/>
<feature type="compositionally biased region" description="Polar residues" evidence="1">
    <location>
        <begin position="96"/>
        <end position="114"/>
    </location>
</feature>
<evidence type="ECO:0000313" key="3">
    <source>
        <dbReference type="Proteomes" id="UP000094043"/>
    </source>
</evidence>
<name>A0AAJ8LX08_9TREE</name>
<dbReference type="Proteomes" id="UP000094043">
    <property type="component" value="Chromosome 1"/>
</dbReference>
<protein>
    <submittedName>
        <fullName evidence="2">Uncharacterized protein</fullName>
    </submittedName>
</protein>
<dbReference type="GeneID" id="91084576"/>
<gene>
    <name evidence="2" type="ORF">L203_100360</name>
</gene>
<reference evidence="2" key="3">
    <citation type="submission" date="2024-01" db="EMBL/GenBank/DDBJ databases">
        <authorList>
            <person name="Coelho M.A."/>
            <person name="David-Palma M."/>
            <person name="Shea T."/>
            <person name="Sun S."/>
            <person name="Cuomo C.A."/>
            <person name="Heitman J."/>
        </authorList>
    </citation>
    <scope>NUCLEOTIDE SEQUENCE</scope>
    <source>
        <strain evidence="2">CBS 7841</strain>
    </source>
</reference>
<feature type="compositionally biased region" description="Basic and acidic residues" evidence="1">
    <location>
        <begin position="612"/>
        <end position="633"/>
    </location>
</feature>
<feature type="region of interest" description="Disordered" evidence="1">
    <location>
        <begin position="53"/>
        <end position="72"/>
    </location>
</feature>
<feature type="region of interest" description="Disordered" evidence="1">
    <location>
        <begin position="607"/>
        <end position="633"/>
    </location>
</feature>
<proteinExistence type="predicted"/>
<feature type="region of interest" description="Disordered" evidence="1">
    <location>
        <begin position="91"/>
        <end position="119"/>
    </location>
</feature>
<evidence type="ECO:0000256" key="1">
    <source>
        <dbReference type="SAM" id="MobiDB-lite"/>
    </source>
</evidence>
<reference evidence="2" key="2">
    <citation type="journal article" date="2022" name="Elife">
        <title>Obligate sexual reproduction of a homothallic fungus closely related to the Cryptococcus pathogenic species complex.</title>
        <authorList>
            <person name="Passer A.R."/>
            <person name="Clancey S.A."/>
            <person name="Shea T."/>
            <person name="David-Palma M."/>
            <person name="Averette A.F."/>
            <person name="Boekhout T."/>
            <person name="Porcel B.M."/>
            <person name="Nowrousian M."/>
            <person name="Cuomo C.A."/>
            <person name="Sun S."/>
            <person name="Heitman J."/>
            <person name="Coelho M.A."/>
        </authorList>
    </citation>
    <scope>NUCLEOTIDE SEQUENCE</scope>
    <source>
        <strain evidence="2">CBS 7841</strain>
    </source>
</reference>
<dbReference type="EMBL" id="CP143784">
    <property type="protein sequence ID" value="WVN85215.1"/>
    <property type="molecule type" value="Genomic_DNA"/>
</dbReference>
<organism evidence="2 3">
    <name type="scientific">Cryptococcus depauperatus CBS 7841</name>
    <dbReference type="NCBI Taxonomy" id="1295531"/>
    <lineage>
        <taxon>Eukaryota</taxon>
        <taxon>Fungi</taxon>
        <taxon>Dikarya</taxon>
        <taxon>Basidiomycota</taxon>
        <taxon>Agaricomycotina</taxon>
        <taxon>Tremellomycetes</taxon>
        <taxon>Tremellales</taxon>
        <taxon>Cryptococcaceae</taxon>
        <taxon>Cryptococcus</taxon>
    </lineage>
</organism>